<dbReference type="PROSITE" id="PS50109">
    <property type="entry name" value="HIS_KIN"/>
    <property type="match status" value="1"/>
</dbReference>
<dbReference type="SMART" id="SM00387">
    <property type="entry name" value="HATPase_c"/>
    <property type="match status" value="1"/>
</dbReference>
<dbReference type="SMART" id="SM00911">
    <property type="entry name" value="HWE_HK"/>
    <property type="match status" value="1"/>
</dbReference>
<dbReference type="InterPro" id="IPR038318">
    <property type="entry name" value="KdpD_sf"/>
</dbReference>
<accession>A0A328B3Y9</accession>
<evidence type="ECO:0000256" key="7">
    <source>
        <dbReference type="ARBA" id="ARBA00022741"/>
    </source>
</evidence>
<keyword evidence="4" id="KW-0597">Phosphoprotein</keyword>
<feature type="domain" description="Histidine kinase" evidence="14">
    <location>
        <begin position="253"/>
        <end position="443"/>
    </location>
</feature>
<keyword evidence="7" id="KW-0547">Nucleotide-binding</keyword>
<evidence type="ECO:0000256" key="8">
    <source>
        <dbReference type="ARBA" id="ARBA00022777"/>
    </source>
</evidence>
<dbReference type="AlphaFoldDB" id="A0A328B3Y9"/>
<evidence type="ECO:0000256" key="6">
    <source>
        <dbReference type="ARBA" id="ARBA00022692"/>
    </source>
</evidence>
<evidence type="ECO:0000256" key="4">
    <source>
        <dbReference type="ARBA" id="ARBA00022553"/>
    </source>
</evidence>
<dbReference type="InterPro" id="IPR005467">
    <property type="entry name" value="His_kinase_dom"/>
</dbReference>
<evidence type="ECO:0000256" key="1">
    <source>
        <dbReference type="ARBA" id="ARBA00000085"/>
    </source>
</evidence>
<evidence type="ECO:0000259" key="14">
    <source>
        <dbReference type="PROSITE" id="PS50109"/>
    </source>
</evidence>
<evidence type="ECO:0000256" key="9">
    <source>
        <dbReference type="ARBA" id="ARBA00022840"/>
    </source>
</evidence>
<protein>
    <recommendedName>
        <fullName evidence="3">histidine kinase</fullName>
        <ecNumber evidence="3">2.7.13.3</ecNumber>
    </recommendedName>
</protein>
<dbReference type="SUPFAM" id="SSF55785">
    <property type="entry name" value="PYP-like sensor domain (PAS domain)"/>
    <property type="match status" value="1"/>
</dbReference>
<keyword evidence="5" id="KW-0808">Transferase</keyword>
<organism evidence="15 16">
    <name type="scientific">Phenylobacterium hankyongense</name>
    <dbReference type="NCBI Taxonomy" id="1813876"/>
    <lineage>
        <taxon>Bacteria</taxon>
        <taxon>Pseudomonadati</taxon>
        <taxon>Pseudomonadota</taxon>
        <taxon>Alphaproteobacteria</taxon>
        <taxon>Caulobacterales</taxon>
        <taxon>Caulobacteraceae</taxon>
        <taxon>Phenylobacterium</taxon>
    </lineage>
</organism>
<evidence type="ECO:0000256" key="12">
    <source>
        <dbReference type="ARBA" id="ARBA00023136"/>
    </source>
</evidence>
<evidence type="ECO:0000313" key="15">
    <source>
        <dbReference type="EMBL" id="RAK60564.1"/>
    </source>
</evidence>
<evidence type="ECO:0000256" key="5">
    <source>
        <dbReference type="ARBA" id="ARBA00022679"/>
    </source>
</evidence>
<feature type="transmembrane region" description="Helical" evidence="13">
    <location>
        <begin position="89"/>
        <end position="107"/>
    </location>
</feature>
<dbReference type="InterPro" id="IPR011495">
    <property type="entry name" value="Sig_transdc_His_kin_sub2_dim/P"/>
</dbReference>
<keyword evidence="16" id="KW-1185">Reference proteome</keyword>
<dbReference type="Pfam" id="PF02518">
    <property type="entry name" value="HATPase_c"/>
    <property type="match status" value="1"/>
</dbReference>
<dbReference type="GO" id="GO:0000160">
    <property type="term" value="P:phosphorelay signal transduction system"/>
    <property type="evidence" value="ECO:0007669"/>
    <property type="project" value="UniProtKB-KW"/>
</dbReference>
<dbReference type="InterPro" id="IPR003594">
    <property type="entry name" value="HATPase_dom"/>
</dbReference>
<keyword evidence="8" id="KW-0418">Kinase</keyword>
<evidence type="ECO:0000256" key="2">
    <source>
        <dbReference type="ARBA" id="ARBA00004141"/>
    </source>
</evidence>
<dbReference type="GO" id="GO:0016020">
    <property type="term" value="C:membrane"/>
    <property type="evidence" value="ECO:0007669"/>
    <property type="project" value="UniProtKB-SubCell"/>
</dbReference>
<dbReference type="Proteomes" id="UP000249842">
    <property type="component" value="Unassembled WGS sequence"/>
</dbReference>
<evidence type="ECO:0000313" key="16">
    <source>
        <dbReference type="Proteomes" id="UP000249842"/>
    </source>
</evidence>
<dbReference type="InterPro" id="IPR036890">
    <property type="entry name" value="HATPase_C_sf"/>
</dbReference>
<comment type="caution">
    <text evidence="15">The sequence shown here is derived from an EMBL/GenBank/DDBJ whole genome shotgun (WGS) entry which is preliminary data.</text>
</comment>
<dbReference type="Gene3D" id="1.20.120.620">
    <property type="entry name" value="Backbone structure of the membrane domain of e. Coli histidine kinase receptor kdpd"/>
    <property type="match status" value="1"/>
</dbReference>
<dbReference type="PANTHER" id="PTHR41523">
    <property type="entry name" value="TWO-COMPONENT SYSTEM SENSOR PROTEIN"/>
    <property type="match status" value="1"/>
</dbReference>
<sequence length="456" mass="49586">MSGRPESPPKSLGGVLAGAGLVIVATVLRAQLGRVFPHLTEFGLYYPAVLAAGLLGGWPGAVIAVAGSVFSGWFFFVEPRAVLDAPTKAANMAIFLVASSLVGFAGARIRTLIRRYRQTNALLAERELRYRTLFECVSDGFLLIEPAQDALGRTTDYLILEANPAILRILSANTSIVGRRVSEVLPVPVTGWLEHCNRATAGDTVTFDFQSPATDRWYEIHLSRVGRGQLAAFIVDVTDRKLSESRHLELFEELNHRVKNNLSMVSVMLSMHARASHQPEVQDQLQRAIDRIQAIADVHASLYRSSSRDDVDFAGYLQQLCDRLSGSLLPDDRIRIELDAQPATSLPLDRAVALGVVVNELVTNAVKHAYPPPARGVILVKLRHAGDTLTLSVSDNGRGLPPPGSSEGLGMRLIRSLVQQAGAILTVEQGEGVTFVVRLREADAPPFVKEAQSRLL</sequence>
<evidence type="ECO:0000256" key="3">
    <source>
        <dbReference type="ARBA" id="ARBA00012438"/>
    </source>
</evidence>
<dbReference type="InterPro" id="IPR011102">
    <property type="entry name" value="Sig_transdc_His_kinase_HWE"/>
</dbReference>
<reference evidence="16" key="1">
    <citation type="submission" date="2018-05" db="EMBL/GenBank/DDBJ databases">
        <authorList>
            <person name="Li X."/>
        </authorList>
    </citation>
    <scope>NUCLEOTIDE SEQUENCE [LARGE SCALE GENOMIC DNA]</scope>
    <source>
        <strain evidence="16">HKS-05</strain>
    </source>
</reference>
<dbReference type="OrthoDB" id="7297573at2"/>
<keyword evidence="11" id="KW-0902">Two-component regulatory system</keyword>
<feature type="transmembrane region" description="Helical" evidence="13">
    <location>
        <begin position="44"/>
        <end position="77"/>
    </location>
</feature>
<dbReference type="Pfam" id="PF13493">
    <property type="entry name" value="DUF4118"/>
    <property type="match status" value="1"/>
</dbReference>
<keyword evidence="12 13" id="KW-0472">Membrane</keyword>
<dbReference type="EMBL" id="QFYP01000001">
    <property type="protein sequence ID" value="RAK60564.1"/>
    <property type="molecule type" value="Genomic_DNA"/>
</dbReference>
<dbReference type="InterPro" id="IPR025201">
    <property type="entry name" value="KdpD_TM"/>
</dbReference>
<keyword evidence="10 13" id="KW-1133">Transmembrane helix</keyword>
<evidence type="ECO:0000256" key="11">
    <source>
        <dbReference type="ARBA" id="ARBA00023012"/>
    </source>
</evidence>
<dbReference type="GO" id="GO:0005524">
    <property type="term" value="F:ATP binding"/>
    <property type="evidence" value="ECO:0007669"/>
    <property type="project" value="UniProtKB-KW"/>
</dbReference>
<proteinExistence type="predicted"/>
<evidence type="ECO:0000256" key="13">
    <source>
        <dbReference type="SAM" id="Phobius"/>
    </source>
</evidence>
<dbReference type="EC" id="2.7.13.3" evidence="3"/>
<dbReference type="SUPFAM" id="SSF55874">
    <property type="entry name" value="ATPase domain of HSP90 chaperone/DNA topoisomerase II/histidine kinase"/>
    <property type="match status" value="1"/>
</dbReference>
<dbReference type="Gene3D" id="3.30.565.10">
    <property type="entry name" value="Histidine kinase-like ATPase, C-terminal domain"/>
    <property type="match status" value="1"/>
</dbReference>
<dbReference type="Gene3D" id="3.30.450.20">
    <property type="entry name" value="PAS domain"/>
    <property type="match status" value="1"/>
</dbReference>
<comment type="catalytic activity">
    <reaction evidence="1">
        <text>ATP + protein L-histidine = ADP + protein N-phospho-L-histidine.</text>
        <dbReference type="EC" id="2.7.13.3"/>
    </reaction>
</comment>
<keyword evidence="9" id="KW-0067">ATP-binding</keyword>
<comment type="subcellular location">
    <subcellularLocation>
        <location evidence="2">Membrane</location>
        <topology evidence="2">Multi-pass membrane protein</topology>
    </subcellularLocation>
</comment>
<feature type="transmembrane region" description="Helical" evidence="13">
    <location>
        <begin position="12"/>
        <end position="32"/>
    </location>
</feature>
<dbReference type="Pfam" id="PF07568">
    <property type="entry name" value="HisKA_2"/>
    <property type="match status" value="1"/>
</dbReference>
<dbReference type="InterPro" id="IPR035965">
    <property type="entry name" value="PAS-like_dom_sf"/>
</dbReference>
<keyword evidence="6 13" id="KW-0812">Transmembrane</keyword>
<dbReference type="GO" id="GO:0004673">
    <property type="term" value="F:protein histidine kinase activity"/>
    <property type="evidence" value="ECO:0007669"/>
    <property type="project" value="UniProtKB-EC"/>
</dbReference>
<gene>
    <name evidence="15" type="ORF">DJ021_12490</name>
</gene>
<dbReference type="PANTHER" id="PTHR41523:SF8">
    <property type="entry name" value="ETHYLENE RESPONSE SENSOR PROTEIN"/>
    <property type="match status" value="1"/>
</dbReference>
<name>A0A328B3Y9_9CAUL</name>
<evidence type="ECO:0000256" key="10">
    <source>
        <dbReference type="ARBA" id="ARBA00022989"/>
    </source>
</evidence>